<name>M0P040_9EURY</name>
<feature type="region of interest" description="Disordered" evidence="1">
    <location>
        <begin position="85"/>
        <end position="108"/>
    </location>
</feature>
<feature type="compositionally biased region" description="Acidic residues" evidence="1">
    <location>
        <begin position="99"/>
        <end position="108"/>
    </location>
</feature>
<dbReference type="Proteomes" id="UP000011546">
    <property type="component" value="Unassembled WGS sequence"/>
</dbReference>
<proteinExistence type="predicted"/>
<feature type="transmembrane region" description="Helical" evidence="2">
    <location>
        <begin position="63"/>
        <end position="79"/>
    </location>
</feature>
<evidence type="ECO:0000256" key="1">
    <source>
        <dbReference type="SAM" id="MobiDB-lite"/>
    </source>
</evidence>
<protein>
    <recommendedName>
        <fullName evidence="5">Integral membrane protein</fullName>
    </recommendedName>
</protein>
<reference evidence="3 4" key="1">
    <citation type="journal article" date="2014" name="PLoS Genet.">
        <title>Phylogenetically driven sequencing of extremely halophilic archaea reveals strategies for static and dynamic osmo-response.</title>
        <authorList>
            <person name="Becker E.A."/>
            <person name="Seitzer P.M."/>
            <person name="Tritt A."/>
            <person name="Larsen D."/>
            <person name="Krusor M."/>
            <person name="Yao A.I."/>
            <person name="Wu D."/>
            <person name="Madern D."/>
            <person name="Eisen J.A."/>
            <person name="Darling A.E."/>
            <person name="Facciotti M.T."/>
        </authorList>
    </citation>
    <scope>NUCLEOTIDE SEQUENCE [LARGE SCALE GENOMIC DNA]</scope>
    <source>
        <strain evidence="3 4">JCM 14978</strain>
    </source>
</reference>
<dbReference type="STRING" id="1230456.C468_09560"/>
<dbReference type="AlphaFoldDB" id="M0P040"/>
<dbReference type="EMBL" id="AOJH01000061">
    <property type="protein sequence ID" value="EMA63522.1"/>
    <property type="molecule type" value="Genomic_DNA"/>
</dbReference>
<dbReference type="PATRIC" id="fig|1230456.3.peg.1885"/>
<keyword evidence="2" id="KW-1133">Transmembrane helix</keyword>
<feature type="transmembrane region" description="Helical" evidence="2">
    <location>
        <begin position="37"/>
        <end position="58"/>
    </location>
</feature>
<keyword evidence="4" id="KW-1185">Reference proteome</keyword>
<evidence type="ECO:0000313" key="3">
    <source>
        <dbReference type="EMBL" id="EMA63522.1"/>
    </source>
</evidence>
<evidence type="ECO:0000256" key="2">
    <source>
        <dbReference type="SAM" id="Phobius"/>
    </source>
</evidence>
<keyword evidence="2" id="KW-0812">Transmembrane</keyword>
<comment type="caution">
    <text evidence="3">The sequence shown here is derived from an EMBL/GenBank/DDBJ whole genome shotgun (WGS) entry which is preliminary data.</text>
</comment>
<evidence type="ECO:0000313" key="4">
    <source>
        <dbReference type="Proteomes" id="UP000011546"/>
    </source>
</evidence>
<gene>
    <name evidence="3" type="ORF">C468_09560</name>
</gene>
<accession>M0P040</accession>
<organism evidence="3 4">
    <name type="scientific">Halorubrum kocurii JCM 14978</name>
    <dbReference type="NCBI Taxonomy" id="1230456"/>
    <lineage>
        <taxon>Archaea</taxon>
        <taxon>Methanobacteriati</taxon>
        <taxon>Methanobacteriota</taxon>
        <taxon>Stenosarchaea group</taxon>
        <taxon>Halobacteria</taxon>
        <taxon>Halobacteriales</taxon>
        <taxon>Haloferacaceae</taxon>
        <taxon>Halorubrum</taxon>
    </lineage>
</organism>
<dbReference type="RefSeq" id="WP_008848626.1">
    <property type="nucleotide sequence ID" value="NZ_AOJH01000061.1"/>
</dbReference>
<keyword evidence="2" id="KW-0472">Membrane</keyword>
<sequence>MSLSTVLGAGIAALLVAVAAAAVYRDAGRVGVDLGSPPLWAAFVVVTSGAAAVTALLVPDAPLPGVLVLAALGPLLYLLERDDSLHGDDPADPTRLPSDGEDADRSDE</sequence>
<evidence type="ECO:0008006" key="5">
    <source>
        <dbReference type="Google" id="ProtNLM"/>
    </source>
</evidence>